<dbReference type="InterPro" id="IPR035940">
    <property type="entry name" value="CAP_sf"/>
</dbReference>
<feature type="chain" id="PRO_5037601916" evidence="1">
    <location>
        <begin position="28"/>
        <end position="451"/>
    </location>
</feature>
<sequence>MITRFKVVTLLLPLLALSILFIQNADAAARISGESRYATAVEIAQEGWQSSETVVLARGNDFPDALAGGPLAYHFDAPILLTARDSLTSVTRSEINRLQAKRVIILGGTSAISKSVEDTLKSMGVEVERIGGKNRYDTAARIAKKLPATKAVVASGQNFPDALAVAPYAARNGLPILLTSKESLPAETKTALTGKTSTIVVGGTGVVSNQVVNQLPSAKRYSGTDRYGTAKEIITKLPLAGGRAYVATGTNFADALAGSVLAAKRNAPIVLTNSTNVPNVVRQTISESNITSLTVFGGTAAVNEATSNLLSSIGLIDGDINKVSSQEWDVFLKVNEERVKANLKPLRLSVDLSAVARVKSKDMHDVNYFDHQSPTYGSPFEMMDDFGITYRRAAENIAAGYTSASAVMEGWMNSPGHRANIMNKDLTHIGVGYYKGTNNYREYWTQMFITP</sequence>
<dbReference type="PANTHER" id="PTHR30032:SF8">
    <property type="entry name" value="GERMINATION-SPECIFIC N-ACETYLMURAMOYL-L-ALANINE AMIDASE"/>
    <property type="match status" value="1"/>
</dbReference>
<organism evidence="3 4">
    <name type="scientific">Halalkalibacter suaedae</name>
    <dbReference type="NCBI Taxonomy" id="2822140"/>
    <lineage>
        <taxon>Bacteria</taxon>
        <taxon>Bacillati</taxon>
        <taxon>Bacillota</taxon>
        <taxon>Bacilli</taxon>
        <taxon>Bacillales</taxon>
        <taxon>Bacillaceae</taxon>
        <taxon>Halalkalibacter</taxon>
    </lineage>
</organism>
<evidence type="ECO:0000313" key="4">
    <source>
        <dbReference type="Proteomes" id="UP000678228"/>
    </source>
</evidence>
<keyword evidence="4" id="KW-1185">Reference proteome</keyword>
<dbReference type="Pfam" id="PF04122">
    <property type="entry name" value="CW_binding_2"/>
    <property type="match status" value="3"/>
</dbReference>
<dbReference type="InterPro" id="IPR014258">
    <property type="entry name" value="CAP_domain_YkwD-like"/>
</dbReference>
<dbReference type="PANTHER" id="PTHR30032">
    <property type="entry name" value="N-ACETYLMURAMOYL-L-ALANINE AMIDASE-RELATED"/>
    <property type="match status" value="1"/>
</dbReference>
<dbReference type="CDD" id="cd05379">
    <property type="entry name" value="CAP_bacterial"/>
    <property type="match status" value="1"/>
</dbReference>
<reference evidence="3" key="1">
    <citation type="submission" date="2021-03" db="EMBL/GenBank/DDBJ databases">
        <title>Bacillus suaedae sp. nov., isolated from Suaeda aralocaspica.</title>
        <authorList>
            <person name="Lei R.F.R."/>
        </authorList>
    </citation>
    <scope>NUCLEOTIDE SEQUENCE</scope>
    <source>
        <strain evidence="3">YZJH907-2</strain>
    </source>
</reference>
<keyword evidence="1" id="KW-0732">Signal</keyword>
<dbReference type="Gene3D" id="3.40.33.10">
    <property type="entry name" value="CAP"/>
    <property type="match status" value="1"/>
</dbReference>
<protein>
    <submittedName>
        <fullName evidence="3">Cell wall-binding repeat-containing protein</fullName>
    </submittedName>
</protein>
<feature type="signal peptide" evidence="1">
    <location>
        <begin position="1"/>
        <end position="27"/>
    </location>
</feature>
<dbReference type="Proteomes" id="UP000678228">
    <property type="component" value="Unassembled WGS sequence"/>
</dbReference>
<gene>
    <name evidence="3" type="ORF">J7W16_03670</name>
</gene>
<comment type="caution">
    <text evidence="3">The sequence shown here is derived from an EMBL/GenBank/DDBJ whole genome shotgun (WGS) entry which is preliminary data.</text>
</comment>
<dbReference type="InterPro" id="IPR051922">
    <property type="entry name" value="Bact_Sporulation_Assoc"/>
</dbReference>
<proteinExistence type="predicted"/>
<name>A0A941ASX7_9BACI</name>
<dbReference type="SUPFAM" id="SSF55797">
    <property type="entry name" value="PR-1-like"/>
    <property type="match status" value="1"/>
</dbReference>
<evidence type="ECO:0000256" key="1">
    <source>
        <dbReference type="SAM" id="SignalP"/>
    </source>
</evidence>
<accession>A0A941ASX7</accession>
<dbReference type="NCBIfam" id="TIGR02909">
    <property type="entry name" value="spore_YkwD"/>
    <property type="match status" value="1"/>
</dbReference>
<dbReference type="Gene3D" id="3.40.50.12090">
    <property type="match status" value="2"/>
</dbReference>
<evidence type="ECO:0000259" key="2">
    <source>
        <dbReference type="Pfam" id="PF00188"/>
    </source>
</evidence>
<feature type="domain" description="SCP" evidence="2">
    <location>
        <begin position="333"/>
        <end position="448"/>
    </location>
</feature>
<dbReference type="AlphaFoldDB" id="A0A941ASX7"/>
<dbReference type="InterPro" id="IPR007253">
    <property type="entry name" value="Cell_wall-bd_2"/>
</dbReference>
<dbReference type="InterPro" id="IPR014044">
    <property type="entry name" value="CAP_dom"/>
</dbReference>
<dbReference type="RefSeq" id="WP_210595826.1">
    <property type="nucleotide sequence ID" value="NZ_JAGKSQ010000001.1"/>
</dbReference>
<evidence type="ECO:0000313" key="3">
    <source>
        <dbReference type="EMBL" id="MBP3950219.1"/>
    </source>
</evidence>
<dbReference type="Pfam" id="PF00188">
    <property type="entry name" value="CAP"/>
    <property type="match status" value="1"/>
</dbReference>
<dbReference type="EMBL" id="JAGKSQ010000001">
    <property type="protein sequence ID" value="MBP3950219.1"/>
    <property type="molecule type" value="Genomic_DNA"/>
</dbReference>